<dbReference type="Proteomes" id="UP000821866">
    <property type="component" value="Unassembled WGS sequence"/>
</dbReference>
<feature type="region of interest" description="Disordered" evidence="1">
    <location>
        <begin position="1"/>
        <end position="21"/>
    </location>
</feature>
<evidence type="ECO:0000313" key="3">
    <source>
        <dbReference type="Proteomes" id="UP000821866"/>
    </source>
</evidence>
<evidence type="ECO:0000256" key="1">
    <source>
        <dbReference type="SAM" id="MobiDB-lite"/>
    </source>
</evidence>
<evidence type="ECO:0000313" key="2">
    <source>
        <dbReference type="EMBL" id="KAH7952654.1"/>
    </source>
</evidence>
<protein>
    <submittedName>
        <fullName evidence="2">Uncharacterized protein</fullName>
    </submittedName>
</protein>
<name>A0A9J6CXZ2_RHIMP</name>
<reference evidence="2" key="1">
    <citation type="journal article" date="2020" name="Cell">
        <title>Large-Scale Comparative Analyses of Tick Genomes Elucidate Their Genetic Diversity and Vector Capacities.</title>
        <authorList>
            <consortium name="Tick Genome and Microbiome Consortium (TIGMIC)"/>
            <person name="Jia N."/>
            <person name="Wang J."/>
            <person name="Shi W."/>
            <person name="Du L."/>
            <person name="Sun Y."/>
            <person name="Zhan W."/>
            <person name="Jiang J.F."/>
            <person name="Wang Q."/>
            <person name="Zhang B."/>
            <person name="Ji P."/>
            <person name="Bell-Sakyi L."/>
            <person name="Cui X.M."/>
            <person name="Yuan T.T."/>
            <person name="Jiang B.G."/>
            <person name="Yang W.F."/>
            <person name="Lam T.T."/>
            <person name="Chang Q.C."/>
            <person name="Ding S.J."/>
            <person name="Wang X.J."/>
            <person name="Zhu J.G."/>
            <person name="Ruan X.D."/>
            <person name="Zhao L."/>
            <person name="Wei J.T."/>
            <person name="Ye R.Z."/>
            <person name="Que T.C."/>
            <person name="Du C.H."/>
            <person name="Zhou Y.H."/>
            <person name="Cheng J.X."/>
            <person name="Dai P.F."/>
            <person name="Guo W.B."/>
            <person name="Han X.H."/>
            <person name="Huang E.J."/>
            <person name="Li L.F."/>
            <person name="Wei W."/>
            <person name="Gao Y.C."/>
            <person name="Liu J.Z."/>
            <person name="Shao H.Z."/>
            <person name="Wang X."/>
            <person name="Wang C.C."/>
            <person name="Yang T.C."/>
            <person name="Huo Q.B."/>
            <person name="Li W."/>
            <person name="Chen H.Y."/>
            <person name="Chen S.E."/>
            <person name="Zhou L.G."/>
            <person name="Ni X.B."/>
            <person name="Tian J.H."/>
            <person name="Sheng Y."/>
            <person name="Liu T."/>
            <person name="Pan Y.S."/>
            <person name="Xia L.Y."/>
            <person name="Li J."/>
            <person name="Zhao F."/>
            <person name="Cao W.C."/>
        </authorList>
    </citation>
    <scope>NUCLEOTIDE SEQUENCE</scope>
    <source>
        <strain evidence="2">Rmic-2018</strain>
    </source>
</reference>
<keyword evidence="3" id="KW-1185">Reference proteome</keyword>
<reference evidence="2" key="2">
    <citation type="submission" date="2021-09" db="EMBL/GenBank/DDBJ databases">
        <authorList>
            <person name="Jia N."/>
            <person name="Wang J."/>
            <person name="Shi W."/>
            <person name="Du L."/>
            <person name="Sun Y."/>
            <person name="Zhan W."/>
            <person name="Jiang J."/>
            <person name="Wang Q."/>
            <person name="Zhang B."/>
            <person name="Ji P."/>
            <person name="Sakyi L.B."/>
            <person name="Cui X."/>
            <person name="Yuan T."/>
            <person name="Jiang B."/>
            <person name="Yang W."/>
            <person name="Lam T.T.-Y."/>
            <person name="Chang Q."/>
            <person name="Ding S."/>
            <person name="Wang X."/>
            <person name="Zhu J."/>
            <person name="Ruan X."/>
            <person name="Zhao L."/>
            <person name="Wei J."/>
            <person name="Que T."/>
            <person name="Du C."/>
            <person name="Cheng J."/>
            <person name="Dai P."/>
            <person name="Han X."/>
            <person name="Huang E."/>
            <person name="Gao Y."/>
            <person name="Liu J."/>
            <person name="Shao H."/>
            <person name="Ye R."/>
            <person name="Li L."/>
            <person name="Wei W."/>
            <person name="Wang X."/>
            <person name="Wang C."/>
            <person name="Huo Q."/>
            <person name="Li W."/>
            <person name="Guo W."/>
            <person name="Chen H."/>
            <person name="Chen S."/>
            <person name="Zhou L."/>
            <person name="Zhou L."/>
            <person name="Ni X."/>
            <person name="Tian J."/>
            <person name="Zhou Y."/>
            <person name="Sheng Y."/>
            <person name="Liu T."/>
            <person name="Pan Y."/>
            <person name="Xia L."/>
            <person name="Li J."/>
            <person name="Zhao F."/>
            <person name="Cao W."/>
        </authorList>
    </citation>
    <scope>NUCLEOTIDE SEQUENCE</scope>
    <source>
        <strain evidence="2">Rmic-2018</strain>
        <tissue evidence="2">Larvae</tissue>
    </source>
</reference>
<sequence length="253" mass="27261">MSNIMLDKTKDDASAPETSDTVDQLTASLECKATPANSFALPLAVPAYEGHTDKKSIADFLQKEYLRGRSLPPFDVLAKAAIDIQATILAELTYQPPPPPKCTLAHVQDLCMTCVEVGAVTRTSAQADHVMAAGKGPDLVMVSTCQSPANIVLPNEVLSLYANLRTPTAASPCATFSLQEQPPGAPQSLRCPALVGTSSNRQEAELWETSDKATYAEREKVGFHPTRTPTRVTSKQRSCTLLWETQCSTMGEH</sequence>
<accession>A0A9J6CXZ2</accession>
<organism evidence="2 3">
    <name type="scientific">Rhipicephalus microplus</name>
    <name type="common">Cattle tick</name>
    <name type="synonym">Boophilus microplus</name>
    <dbReference type="NCBI Taxonomy" id="6941"/>
    <lineage>
        <taxon>Eukaryota</taxon>
        <taxon>Metazoa</taxon>
        <taxon>Ecdysozoa</taxon>
        <taxon>Arthropoda</taxon>
        <taxon>Chelicerata</taxon>
        <taxon>Arachnida</taxon>
        <taxon>Acari</taxon>
        <taxon>Parasitiformes</taxon>
        <taxon>Ixodida</taxon>
        <taxon>Ixodoidea</taxon>
        <taxon>Ixodidae</taxon>
        <taxon>Rhipicephalinae</taxon>
        <taxon>Rhipicephalus</taxon>
        <taxon>Boophilus</taxon>
    </lineage>
</organism>
<comment type="caution">
    <text evidence="2">The sequence shown here is derived from an EMBL/GenBank/DDBJ whole genome shotgun (WGS) entry which is preliminary data.</text>
</comment>
<dbReference type="AlphaFoldDB" id="A0A9J6CXZ2"/>
<dbReference type="EMBL" id="JABSTU010004861">
    <property type="protein sequence ID" value="KAH7952654.1"/>
    <property type="molecule type" value="Genomic_DNA"/>
</dbReference>
<gene>
    <name evidence="2" type="ORF">HPB51_028187</name>
</gene>
<proteinExistence type="predicted"/>